<reference evidence="8" key="1">
    <citation type="journal article" date="2022" name="bioRxiv">
        <title>Sequencing and chromosome-scale assembly of the giantPleurodeles waltlgenome.</title>
        <authorList>
            <person name="Brown T."/>
            <person name="Elewa A."/>
            <person name="Iarovenko S."/>
            <person name="Subramanian E."/>
            <person name="Araus A.J."/>
            <person name="Petzold A."/>
            <person name="Susuki M."/>
            <person name="Suzuki K.-i.T."/>
            <person name="Hayashi T."/>
            <person name="Toyoda A."/>
            <person name="Oliveira C."/>
            <person name="Osipova E."/>
            <person name="Leigh N.D."/>
            <person name="Simon A."/>
            <person name="Yun M.H."/>
        </authorList>
    </citation>
    <scope>NUCLEOTIDE SEQUENCE</scope>
    <source>
        <strain evidence="8">20211129_DDA</strain>
        <tissue evidence="8">Liver</tissue>
    </source>
</reference>
<dbReference type="Proteomes" id="UP001066276">
    <property type="component" value="Chromosome 7"/>
</dbReference>
<keyword evidence="9" id="KW-1185">Reference proteome</keyword>
<keyword evidence="5" id="KW-0597">Phosphoprotein</keyword>
<protein>
    <submittedName>
        <fullName evidence="8">Uncharacterized protein</fullName>
    </submittedName>
</protein>
<dbReference type="AlphaFoldDB" id="A0AAV7PP24"/>
<comment type="subcellular location">
    <subcellularLocation>
        <location evidence="2">Cytoplasm</location>
    </subcellularLocation>
    <subcellularLocation>
        <location evidence="1">Nucleus</location>
    </subcellularLocation>
</comment>
<evidence type="ECO:0000256" key="6">
    <source>
        <dbReference type="ARBA" id="ARBA00023242"/>
    </source>
</evidence>
<proteinExistence type="inferred from homology"/>
<evidence type="ECO:0000256" key="2">
    <source>
        <dbReference type="ARBA" id="ARBA00004496"/>
    </source>
</evidence>
<sequence>MTTTTTFSGVDPSGRSSSRVLRPPGGASNFSLGFGEQPDQPARKYKMASNIFGPPDDLPAPKPGKKESVSSDAEPSVPQRRPLPGGECGDSIEQTGDSEEYGKCIVLMIIVAFEM</sequence>
<feature type="compositionally biased region" description="Polar residues" evidence="7">
    <location>
        <begin position="1"/>
        <end position="19"/>
    </location>
</feature>
<dbReference type="PANTHER" id="PTHR34930">
    <property type="entry name" value="GEO05313P1"/>
    <property type="match status" value="1"/>
</dbReference>
<dbReference type="EMBL" id="JANPWB010000011">
    <property type="protein sequence ID" value="KAJ1130047.1"/>
    <property type="molecule type" value="Genomic_DNA"/>
</dbReference>
<gene>
    <name evidence="8" type="ORF">NDU88_008403</name>
</gene>
<comment type="similarity">
    <text evidence="3">Belongs to the JUPITER family.</text>
</comment>
<accession>A0AAV7PP24</accession>
<comment type="caution">
    <text evidence="8">The sequence shown here is derived from an EMBL/GenBank/DDBJ whole genome shotgun (WGS) entry which is preliminary data.</text>
</comment>
<dbReference type="GO" id="GO:0005737">
    <property type="term" value="C:cytoplasm"/>
    <property type="evidence" value="ECO:0007669"/>
    <property type="project" value="UniProtKB-SubCell"/>
</dbReference>
<organism evidence="8 9">
    <name type="scientific">Pleurodeles waltl</name>
    <name type="common">Iberian ribbed newt</name>
    <dbReference type="NCBI Taxonomy" id="8319"/>
    <lineage>
        <taxon>Eukaryota</taxon>
        <taxon>Metazoa</taxon>
        <taxon>Chordata</taxon>
        <taxon>Craniata</taxon>
        <taxon>Vertebrata</taxon>
        <taxon>Euteleostomi</taxon>
        <taxon>Amphibia</taxon>
        <taxon>Batrachia</taxon>
        <taxon>Caudata</taxon>
        <taxon>Salamandroidea</taxon>
        <taxon>Salamandridae</taxon>
        <taxon>Pleurodelinae</taxon>
        <taxon>Pleurodeles</taxon>
    </lineage>
</organism>
<dbReference type="GO" id="GO:0005634">
    <property type="term" value="C:nucleus"/>
    <property type="evidence" value="ECO:0007669"/>
    <property type="project" value="UniProtKB-SubCell"/>
</dbReference>
<evidence type="ECO:0000313" key="9">
    <source>
        <dbReference type="Proteomes" id="UP001066276"/>
    </source>
</evidence>
<evidence type="ECO:0000256" key="7">
    <source>
        <dbReference type="SAM" id="MobiDB-lite"/>
    </source>
</evidence>
<evidence type="ECO:0000256" key="1">
    <source>
        <dbReference type="ARBA" id="ARBA00004123"/>
    </source>
</evidence>
<keyword evidence="6" id="KW-0539">Nucleus</keyword>
<feature type="region of interest" description="Disordered" evidence="7">
    <location>
        <begin position="1"/>
        <end position="96"/>
    </location>
</feature>
<dbReference type="PANTHER" id="PTHR34930:SF4">
    <property type="entry name" value="JUPITER MICROTUBULE ASSOCIATED HOMOLOG 1"/>
    <property type="match status" value="1"/>
</dbReference>
<evidence type="ECO:0000256" key="4">
    <source>
        <dbReference type="ARBA" id="ARBA00022490"/>
    </source>
</evidence>
<evidence type="ECO:0000256" key="3">
    <source>
        <dbReference type="ARBA" id="ARBA00008329"/>
    </source>
</evidence>
<keyword evidence="4" id="KW-0963">Cytoplasm</keyword>
<dbReference type="InterPro" id="IPR033335">
    <property type="entry name" value="JUPITER"/>
</dbReference>
<name>A0AAV7PP24_PLEWA</name>
<evidence type="ECO:0000313" key="8">
    <source>
        <dbReference type="EMBL" id="KAJ1130047.1"/>
    </source>
</evidence>
<evidence type="ECO:0000256" key="5">
    <source>
        <dbReference type="ARBA" id="ARBA00022553"/>
    </source>
</evidence>